<dbReference type="PANTHER" id="PTHR30363">
    <property type="entry name" value="HTH-TYPE TRANSCRIPTIONAL REGULATOR SRLR-RELATED"/>
    <property type="match status" value="1"/>
</dbReference>
<proteinExistence type="predicted"/>
<evidence type="ECO:0000259" key="4">
    <source>
        <dbReference type="PROSITE" id="PS51000"/>
    </source>
</evidence>
<dbReference type="SUPFAM" id="SSF46785">
    <property type="entry name" value="Winged helix' DNA-binding domain"/>
    <property type="match status" value="1"/>
</dbReference>
<dbReference type="SMART" id="SM00420">
    <property type="entry name" value="HTH_DEOR"/>
    <property type="match status" value="1"/>
</dbReference>
<accession>A0A5P6VRJ5</accession>
<evidence type="ECO:0000256" key="1">
    <source>
        <dbReference type="ARBA" id="ARBA00023015"/>
    </source>
</evidence>
<evidence type="ECO:0000313" key="6">
    <source>
        <dbReference type="Proteomes" id="UP000327030"/>
    </source>
</evidence>
<keyword evidence="2" id="KW-0238">DNA-binding</keyword>
<dbReference type="PROSITE" id="PS51000">
    <property type="entry name" value="HTH_DEOR_2"/>
    <property type="match status" value="1"/>
</dbReference>
<dbReference type="PANTHER" id="PTHR30363:SF44">
    <property type="entry name" value="AGA OPERON TRANSCRIPTIONAL REPRESSOR-RELATED"/>
    <property type="match status" value="1"/>
</dbReference>
<dbReference type="InterPro" id="IPR050313">
    <property type="entry name" value="Carb_Metab_HTH_regulators"/>
</dbReference>
<dbReference type="InterPro" id="IPR001034">
    <property type="entry name" value="DeoR_HTH"/>
</dbReference>
<keyword evidence="3" id="KW-0804">Transcription</keyword>
<dbReference type="PRINTS" id="PR00037">
    <property type="entry name" value="HTHLACR"/>
</dbReference>
<dbReference type="SMART" id="SM01134">
    <property type="entry name" value="DeoRC"/>
    <property type="match status" value="1"/>
</dbReference>
<organism evidence="5 6">
    <name type="scientific">Pseudobutyrivibrio xylanivorans</name>
    <dbReference type="NCBI Taxonomy" id="185007"/>
    <lineage>
        <taxon>Bacteria</taxon>
        <taxon>Bacillati</taxon>
        <taxon>Bacillota</taxon>
        <taxon>Clostridia</taxon>
        <taxon>Lachnospirales</taxon>
        <taxon>Lachnospiraceae</taxon>
        <taxon>Pseudobutyrivibrio</taxon>
    </lineage>
</organism>
<dbReference type="SUPFAM" id="SSF100950">
    <property type="entry name" value="NagB/RpiA/CoA transferase-like"/>
    <property type="match status" value="1"/>
</dbReference>
<dbReference type="InterPro" id="IPR037171">
    <property type="entry name" value="NagB/RpiA_transferase-like"/>
</dbReference>
<dbReference type="OrthoDB" id="9797223at2"/>
<evidence type="ECO:0000256" key="2">
    <source>
        <dbReference type="ARBA" id="ARBA00023125"/>
    </source>
</evidence>
<reference evidence="6" key="1">
    <citation type="submission" date="2019-08" db="EMBL/GenBank/DDBJ databases">
        <title>Complete Genome Sequence of the Polysaccharide-Degrading Rumen Bacterium Pseudobutyrivibrio xylanivorans MA3014.</title>
        <authorList>
            <person name="Palevich N."/>
            <person name="Maclean P.H."/>
            <person name="Kelly W.J."/>
            <person name="Leahy S.C."/>
            <person name="Rakonjac J."/>
            <person name="Attwood G.T."/>
        </authorList>
    </citation>
    <scope>NUCLEOTIDE SEQUENCE [LARGE SCALE GENOMIC DNA]</scope>
    <source>
        <strain evidence="6">MA3014</strain>
    </source>
</reference>
<dbReference type="GO" id="GO:0003677">
    <property type="term" value="F:DNA binding"/>
    <property type="evidence" value="ECO:0007669"/>
    <property type="project" value="UniProtKB-KW"/>
</dbReference>
<dbReference type="EMBL" id="CP043028">
    <property type="protein sequence ID" value="QFJ55325.1"/>
    <property type="molecule type" value="Genomic_DNA"/>
</dbReference>
<dbReference type="Proteomes" id="UP000327030">
    <property type="component" value="Chromosome 1"/>
</dbReference>
<dbReference type="AlphaFoldDB" id="A0A5P6VRJ5"/>
<dbReference type="Pfam" id="PF08220">
    <property type="entry name" value="HTH_DeoR"/>
    <property type="match status" value="1"/>
</dbReference>
<gene>
    <name evidence="5" type="ORF">FXF36_10845</name>
</gene>
<dbReference type="InterPro" id="IPR014036">
    <property type="entry name" value="DeoR-like_C"/>
</dbReference>
<dbReference type="InterPro" id="IPR036388">
    <property type="entry name" value="WH-like_DNA-bd_sf"/>
</dbReference>
<dbReference type="InterPro" id="IPR036390">
    <property type="entry name" value="WH_DNA-bd_sf"/>
</dbReference>
<evidence type="ECO:0000256" key="3">
    <source>
        <dbReference type="ARBA" id="ARBA00023163"/>
    </source>
</evidence>
<dbReference type="Pfam" id="PF00455">
    <property type="entry name" value="DeoRC"/>
    <property type="match status" value="1"/>
</dbReference>
<dbReference type="PROSITE" id="PS00894">
    <property type="entry name" value="HTH_DEOR_1"/>
    <property type="match status" value="1"/>
</dbReference>
<keyword evidence="1" id="KW-0805">Transcription regulation</keyword>
<name>A0A5P6VRJ5_PSEXY</name>
<dbReference type="Gene3D" id="1.10.10.10">
    <property type="entry name" value="Winged helix-like DNA-binding domain superfamily/Winged helix DNA-binding domain"/>
    <property type="match status" value="1"/>
</dbReference>
<sequence>MFNETFIPLKEFSMKQINENNGIGRRESIYELLKKQTTVNVKNLSQKFGVSDMTIRRDLHIMEEQGILVTHYGGATIRHPNSGIHAFDMRKESFYEAKAAIARRAAEFVKENDVIYLDPSTTVLLMTRYLPSLHHTVVTSSLAVMQECSHNPYITLYIAPGKYQDSNGGPMDMDTLTYLSNFHFNAAFLGTGYIDTVYGVTSTEMDCSIKQVVMRNSERNILLVDHSKFGQHIMKKFGDIKDFNTIITDSDISDEDQYNILKEKVNLNITHF</sequence>
<feature type="domain" description="HTH deoR-type" evidence="4">
    <location>
        <begin position="22"/>
        <end position="77"/>
    </location>
</feature>
<evidence type="ECO:0000313" key="5">
    <source>
        <dbReference type="EMBL" id="QFJ55325.1"/>
    </source>
</evidence>
<dbReference type="GO" id="GO:0003700">
    <property type="term" value="F:DNA-binding transcription factor activity"/>
    <property type="evidence" value="ECO:0007669"/>
    <property type="project" value="InterPro"/>
</dbReference>
<dbReference type="Gene3D" id="3.40.50.1360">
    <property type="match status" value="1"/>
</dbReference>
<protein>
    <submittedName>
        <fullName evidence="5">DeoR/GlpR transcriptional regulator</fullName>
    </submittedName>
</protein>
<dbReference type="InterPro" id="IPR018356">
    <property type="entry name" value="Tscrpt_reg_HTH_DeoR_CS"/>
</dbReference>
<dbReference type="KEGG" id="pxv:FXF36_10845"/>